<keyword evidence="2" id="KW-0413">Isomerase</keyword>
<dbReference type="NCBIfam" id="TIGR03083">
    <property type="entry name" value="maleylpyruvate isomerase family mycothiol-dependent enzyme"/>
    <property type="match status" value="1"/>
</dbReference>
<evidence type="ECO:0000313" key="3">
    <source>
        <dbReference type="Proteomes" id="UP000460435"/>
    </source>
</evidence>
<protein>
    <submittedName>
        <fullName evidence="2">Maleylpyruvate isomerase family mycothiol-dependent enzyme</fullName>
    </submittedName>
</protein>
<dbReference type="InterPro" id="IPR034660">
    <property type="entry name" value="DinB/YfiT-like"/>
</dbReference>
<dbReference type="InterPro" id="IPR017517">
    <property type="entry name" value="Maleyloyr_isom"/>
</dbReference>
<comment type="caution">
    <text evidence="2">The sequence shown here is derived from an EMBL/GenBank/DDBJ whole genome shotgun (WGS) entry which is preliminary data.</text>
</comment>
<sequence>MAGVAPDTKRVVLEALEAEEARLEQMLRGLGEPQWNHDSGCEGWSVADVVLHLAQTEEAVSSLIAGETDDVPYLPGSSSADEAMQRWVRAEHGQSPEEIFDRWTTARRRALAALRDAAPDRKVPWVAIPLKPLTLATTRLAEHWAHGLDIAEPLGIEYPDTNRLEHIAWLAHRTLPFAYAFEARGDAPAVRLELEAPQNGRWVIGAADADVVIAGPASQFCRVAAKRLAPQEADALVLEGTRAGEVLEVVRTYA</sequence>
<name>A0A7K3LXY3_9ACTN</name>
<accession>A0A7K3LXY3</accession>
<gene>
    <name evidence="2" type="ORF">F7O44_02265</name>
</gene>
<reference evidence="2 3" key="1">
    <citation type="submission" date="2019-11" db="EMBL/GenBank/DDBJ databases">
        <authorList>
            <person name="Li X.-J."/>
            <person name="Feng X.-M."/>
        </authorList>
    </citation>
    <scope>NUCLEOTIDE SEQUENCE [LARGE SCALE GENOMIC DNA]</scope>
    <source>
        <strain evidence="2 3">XMNu-373</strain>
    </source>
</reference>
<dbReference type="InterPro" id="IPR024344">
    <property type="entry name" value="MDMPI_metal-binding"/>
</dbReference>
<dbReference type="RefSeq" id="WP_162448552.1">
    <property type="nucleotide sequence ID" value="NZ_WLZY01000001.1"/>
</dbReference>
<dbReference type="GO" id="GO:0016853">
    <property type="term" value="F:isomerase activity"/>
    <property type="evidence" value="ECO:0007669"/>
    <property type="project" value="UniProtKB-KW"/>
</dbReference>
<organism evidence="2 3">
    <name type="scientific">Phytoactinopolyspora mesophila</name>
    <dbReference type="NCBI Taxonomy" id="2650750"/>
    <lineage>
        <taxon>Bacteria</taxon>
        <taxon>Bacillati</taxon>
        <taxon>Actinomycetota</taxon>
        <taxon>Actinomycetes</taxon>
        <taxon>Jiangellales</taxon>
        <taxon>Jiangellaceae</taxon>
        <taxon>Phytoactinopolyspora</taxon>
    </lineage>
</organism>
<dbReference type="Pfam" id="PF11716">
    <property type="entry name" value="MDMPI_N"/>
    <property type="match status" value="1"/>
</dbReference>
<dbReference type="Proteomes" id="UP000460435">
    <property type="component" value="Unassembled WGS sequence"/>
</dbReference>
<dbReference type="AlphaFoldDB" id="A0A7K3LXY3"/>
<dbReference type="SUPFAM" id="SSF109854">
    <property type="entry name" value="DinB/YfiT-like putative metalloenzymes"/>
    <property type="match status" value="1"/>
</dbReference>
<dbReference type="GO" id="GO:0046872">
    <property type="term" value="F:metal ion binding"/>
    <property type="evidence" value="ECO:0007669"/>
    <property type="project" value="InterPro"/>
</dbReference>
<keyword evidence="3" id="KW-1185">Reference proteome</keyword>
<evidence type="ECO:0000259" key="1">
    <source>
        <dbReference type="Pfam" id="PF11716"/>
    </source>
</evidence>
<feature type="domain" description="Mycothiol-dependent maleylpyruvate isomerase metal-binding" evidence="1">
    <location>
        <begin position="16"/>
        <end position="151"/>
    </location>
</feature>
<dbReference type="Gene3D" id="1.20.120.450">
    <property type="entry name" value="dinb family like domain"/>
    <property type="match status" value="1"/>
</dbReference>
<keyword evidence="2" id="KW-0670">Pyruvate</keyword>
<dbReference type="EMBL" id="WLZY01000001">
    <property type="protein sequence ID" value="NDL55889.1"/>
    <property type="molecule type" value="Genomic_DNA"/>
</dbReference>
<evidence type="ECO:0000313" key="2">
    <source>
        <dbReference type="EMBL" id="NDL55889.1"/>
    </source>
</evidence>
<proteinExistence type="predicted"/>